<dbReference type="CDD" id="cd00067">
    <property type="entry name" value="GAL4"/>
    <property type="match status" value="1"/>
</dbReference>
<dbReference type="PROSITE" id="PS50048">
    <property type="entry name" value="ZN2_CY6_FUNGAL_2"/>
    <property type="match status" value="1"/>
</dbReference>
<dbReference type="Proteomes" id="UP000187283">
    <property type="component" value="Unassembled WGS sequence"/>
</dbReference>
<evidence type="ECO:0000256" key="4">
    <source>
        <dbReference type="ARBA" id="ARBA00023163"/>
    </source>
</evidence>
<dbReference type="GO" id="GO:0000981">
    <property type="term" value="F:DNA-binding transcription factor activity, RNA polymerase II-specific"/>
    <property type="evidence" value="ECO:0007669"/>
    <property type="project" value="InterPro"/>
</dbReference>
<dbReference type="CDD" id="cd12148">
    <property type="entry name" value="fungal_TF_MHR"/>
    <property type="match status" value="1"/>
</dbReference>
<evidence type="ECO:0000256" key="5">
    <source>
        <dbReference type="ARBA" id="ARBA00023242"/>
    </source>
</evidence>
<accession>A0A1R1X503</accession>
<proteinExistence type="predicted"/>
<keyword evidence="5" id="KW-0539">Nucleus</keyword>
<feature type="domain" description="Zn(2)-C6 fungal-type" evidence="6">
    <location>
        <begin position="25"/>
        <end position="55"/>
    </location>
</feature>
<dbReference type="SUPFAM" id="SSF57701">
    <property type="entry name" value="Zn2/Cys6 DNA-binding domain"/>
    <property type="match status" value="1"/>
</dbReference>
<sequence length="845" mass="97849">MKNHNRNISHNGPFKVMKIGKTFYSCSTCRERKVKCNGIRPTCNTCLMYDRVCNYQENTPTEVTKDVDNINKKLNRINAALKKISTISKAKNLKVSPENMKYVGIYNNLQELFDLKNSLNNEGRDRLRVNCTNKNYNSQESIEVQALDLDTEIGLILSKSALEFGYLDVEDDFIIKVVEKISKECILSTILSKDYIISRIKDKSLPAYMKFSILAVGSKLSDGHTFFNDHFYMCGSTYAEKAFELLSSNLDQPNFDKIVTALALVVHYDAISKFSRSFYLVDLARRYAYLLRLNIMDASTNKGVSTKADWVFIEYKRRMWWFLYARSVIIGLNYGAVNKISPKDIAVNLPSHDYFFHNYNSDPSLVNYNLNLESVKVDDKNRDERDELYILIKAYIELGIASDFLNKTRINILNKPKEYRLQLLAIKNRISKFEDFLRIHYSYFGLDKNTGLPKSSSSYIFKHKRFVAFFVSSYIVRIASIITHMVDIVPYSLDPLQLERSKLAKAICTDKAIDLITLLRWSTNSLRPTIIKTSIFYAAGICGAILMNSQKVHDNPKIHKIRESFNFIFKFFKKFESHLSASYEFENSLRINNNIFQKASESNKKFLHLFPELKLSHLTNLDRNIWFIKPTTSSYAYMCCSVTSKSPMYKYVFIKNWFDHEIMLTRSSKYSKSISVPKAALSYNNNSSNLYNKTSSGLFRIKPFYMDKDSMIGNHTMSSKNSNQLFELPIHNLLISDSLYTPIISQTSLESSKTLYKQCISQNKNLESNYYFFKTKKNQIKNNYKSGKDPKKETLGAENMSKNNSLILNTYSNHSKINEASQSHDYETLKRKRNQMSISYLLNID</sequence>
<protein>
    <recommendedName>
        <fullName evidence="6">Zn(2)-C6 fungal-type domain-containing protein</fullName>
    </recommendedName>
</protein>
<evidence type="ECO:0000256" key="3">
    <source>
        <dbReference type="ARBA" id="ARBA00023015"/>
    </source>
</evidence>
<organism evidence="7 8">
    <name type="scientific">Smittium culicis</name>
    <dbReference type="NCBI Taxonomy" id="133412"/>
    <lineage>
        <taxon>Eukaryota</taxon>
        <taxon>Fungi</taxon>
        <taxon>Fungi incertae sedis</taxon>
        <taxon>Zoopagomycota</taxon>
        <taxon>Kickxellomycotina</taxon>
        <taxon>Harpellomycetes</taxon>
        <taxon>Harpellales</taxon>
        <taxon>Legeriomycetaceae</taxon>
        <taxon>Smittium</taxon>
    </lineage>
</organism>
<keyword evidence="2" id="KW-0479">Metal-binding</keyword>
<comment type="subcellular location">
    <subcellularLocation>
        <location evidence="1">Nucleus</location>
    </subcellularLocation>
</comment>
<dbReference type="InterPro" id="IPR036864">
    <property type="entry name" value="Zn2-C6_fun-type_DNA-bd_sf"/>
</dbReference>
<dbReference type="Pfam" id="PF00172">
    <property type="entry name" value="Zn_clus"/>
    <property type="match status" value="1"/>
</dbReference>
<dbReference type="InterPro" id="IPR001138">
    <property type="entry name" value="Zn2Cys6_DnaBD"/>
</dbReference>
<evidence type="ECO:0000256" key="2">
    <source>
        <dbReference type="ARBA" id="ARBA00022723"/>
    </source>
</evidence>
<comment type="caution">
    <text evidence="7">The sequence shown here is derived from an EMBL/GenBank/DDBJ whole genome shotgun (WGS) entry which is preliminary data.</text>
</comment>
<dbReference type="SMART" id="SM00066">
    <property type="entry name" value="GAL4"/>
    <property type="match status" value="1"/>
</dbReference>
<evidence type="ECO:0000259" key="6">
    <source>
        <dbReference type="PROSITE" id="PS50048"/>
    </source>
</evidence>
<dbReference type="InterPro" id="IPR050815">
    <property type="entry name" value="TF_fung"/>
</dbReference>
<dbReference type="PANTHER" id="PTHR47338">
    <property type="entry name" value="ZN(II)2CYS6 TRANSCRIPTION FACTOR (EUROFUNG)-RELATED"/>
    <property type="match status" value="1"/>
</dbReference>
<reference evidence="7 8" key="1">
    <citation type="submission" date="2017-01" db="EMBL/GenBank/DDBJ databases">
        <authorList>
            <person name="Mah S.A."/>
            <person name="Swanson W.J."/>
            <person name="Moy G.W."/>
            <person name="Vacquier V.D."/>
        </authorList>
    </citation>
    <scope>NUCLEOTIDE SEQUENCE [LARGE SCALE GENOMIC DNA]</scope>
    <source>
        <strain evidence="7 8">GSMNP</strain>
    </source>
</reference>
<keyword evidence="4" id="KW-0804">Transcription</keyword>
<dbReference type="OrthoDB" id="2123952at2759"/>
<gene>
    <name evidence="7" type="ORF">AYI70_g10782</name>
</gene>
<dbReference type="STRING" id="133412.A0A1R1X503"/>
<dbReference type="Gene3D" id="4.10.240.10">
    <property type="entry name" value="Zn(2)-C6 fungal-type DNA-binding domain"/>
    <property type="match status" value="1"/>
</dbReference>
<name>A0A1R1X503_9FUNG</name>
<dbReference type="EMBL" id="LSSN01005345">
    <property type="protein sequence ID" value="OMJ09694.1"/>
    <property type="molecule type" value="Genomic_DNA"/>
</dbReference>
<evidence type="ECO:0000256" key="1">
    <source>
        <dbReference type="ARBA" id="ARBA00004123"/>
    </source>
</evidence>
<keyword evidence="3" id="KW-0805">Transcription regulation</keyword>
<dbReference type="PANTHER" id="PTHR47338:SF5">
    <property type="entry name" value="ZN(II)2CYS6 TRANSCRIPTION FACTOR (EUROFUNG)"/>
    <property type="match status" value="1"/>
</dbReference>
<evidence type="ECO:0000313" key="7">
    <source>
        <dbReference type="EMBL" id="OMJ09694.1"/>
    </source>
</evidence>
<evidence type="ECO:0000313" key="8">
    <source>
        <dbReference type="Proteomes" id="UP000187283"/>
    </source>
</evidence>
<dbReference type="PROSITE" id="PS00463">
    <property type="entry name" value="ZN2_CY6_FUNGAL_1"/>
    <property type="match status" value="1"/>
</dbReference>
<keyword evidence="8" id="KW-1185">Reference proteome</keyword>
<dbReference type="GO" id="GO:0005634">
    <property type="term" value="C:nucleus"/>
    <property type="evidence" value="ECO:0007669"/>
    <property type="project" value="UniProtKB-SubCell"/>
</dbReference>
<dbReference type="GO" id="GO:0008270">
    <property type="term" value="F:zinc ion binding"/>
    <property type="evidence" value="ECO:0007669"/>
    <property type="project" value="InterPro"/>
</dbReference>
<dbReference type="AlphaFoldDB" id="A0A1R1X503"/>